<evidence type="ECO:0000259" key="7">
    <source>
        <dbReference type="PROSITE" id="PS50011"/>
    </source>
</evidence>
<dbReference type="AlphaFoldDB" id="A0A8H7BYD3"/>
<protein>
    <submittedName>
        <fullName evidence="9">Uncharacterized protein</fullName>
    </submittedName>
</protein>
<dbReference type="PANTHER" id="PTHR24351">
    <property type="entry name" value="RIBOSOMAL PROTEIN S6 KINASE"/>
    <property type="match status" value="1"/>
</dbReference>
<keyword evidence="10" id="KW-1185">Reference proteome</keyword>
<dbReference type="InterPro" id="IPR000719">
    <property type="entry name" value="Prot_kinase_dom"/>
</dbReference>
<feature type="region of interest" description="Disordered" evidence="6">
    <location>
        <begin position="364"/>
        <end position="399"/>
    </location>
</feature>
<feature type="domain" description="Protein kinase" evidence="7">
    <location>
        <begin position="1"/>
        <end position="136"/>
    </location>
</feature>
<dbReference type="EMBL" id="JABAYA010000015">
    <property type="protein sequence ID" value="KAF7730574.1"/>
    <property type="molecule type" value="Genomic_DNA"/>
</dbReference>
<proteinExistence type="predicted"/>
<feature type="compositionally biased region" description="Basic residues" evidence="6">
    <location>
        <begin position="216"/>
        <end position="228"/>
    </location>
</feature>
<organism evidence="9 10">
    <name type="scientific">Apophysomyces ossiformis</name>
    <dbReference type="NCBI Taxonomy" id="679940"/>
    <lineage>
        <taxon>Eukaryota</taxon>
        <taxon>Fungi</taxon>
        <taxon>Fungi incertae sedis</taxon>
        <taxon>Mucoromycota</taxon>
        <taxon>Mucoromycotina</taxon>
        <taxon>Mucoromycetes</taxon>
        <taxon>Mucorales</taxon>
        <taxon>Mucorineae</taxon>
        <taxon>Mucoraceae</taxon>
        <taxon>Apophysomyces</taxon>
    </lineage>
</organism>
<evidence type="ECO:0000256" key="1">
    <source>
        <dbReference type="ARBA" id="ARBA00022527"/>
    </source>
</evidence>
<name>A0A8H7BYD3_9FUNG</name>
<dbReference type="PROSITE" id="PS50011">
    <property type="entry name" value="PROTEIN_KINASE_DOM"/>
    <property type="match status" value="1"/>
</dbReference>
<accession>A0A8H7BYD3</accession>
<dbReference type="OrthoDB" id="63267at2759"/>
<dbReference type="GO" id="GO:0004674">
    <property type="term" value="F:protein serine/threonine kinase activity"/>
    <property type="evidence" value="ECO:0007669"/>
    <property type="project" value="UniProtKB-KW"/>
</dbReference>
<dbReference type="SUPFAM" id="SSF56112">
    <property type="entry name" value="Protein kinase-like (PK-like)"/>
    <property type="match status" value="1"/>
</dbReference>
<keyword evidence="3" id="KW-0547">Nucleotide-binding</keyword>
<feature type="region of interest" description="Disordered" evidence="6">
    <location>
        <begin position="302"/>
        <end position="328"/>
    </location>
</feature>
<dbReference type="InterPro" id="IPR000961">
    <property type="entry name" value="AGC-kinase_C"/>
</dbReference>
<feature type="region of interest" description="Disordered" evidence="6">
    <location>
        <begin position="202"/>
        <end position="231"/>
    </location>
</feature>
<evidence type="ECO:0000256" key="3">
    <source>
        <dbReference type="ARBA" id="ARBA00022741"/>
    </source>
</evidence>
<dbReference type="GO" id="GO:0005524">
    <property type="term" value="F:ATP binding"/>
    <property type="evidence" value="ECO:0007669"/>
    <property type="project" value="UniProtKB-KW"/>
</dbReference>
<keyword evidence="1" id="KW-0723">Serine/threonine-protein kinase</keyword>
<evidence type="ECO:0000256" key="2">
    <source>
        <dbReference type="ARBA" id="ARBA00022679"/>
    </source>
</evidence>
<gene>
    <name evidence="9" type="ORF">EC973_001955</name>
</gene>
<keyword evidence="5" id="KW-0067">ATP-binding</keyword>
<dbReference type="Pfam" id="PF00069">
    <property type="entry name" value="Pkinase"/>
    <property type="match status" value="1"/>
</dbReference>
<reference evidence="9" key="1">
    <citation type="submission" date="2020-01" db="EMBL/GenBank/DDBJ databases">
        <title>Genome Sequencing of Three Apophysomyces-Like Fungal Strains Confirms a Novel Fungal Genus in the Mucoromycota with divergent Burkholderia-like Endosymbiotic Bacteria.</title>
        <authorList>
            <person name="Stajich J.E."/>
            <person name="Macias A.M."/>
            <person name="Carter-House D."/>
            <person name="Lovett B."/>
            <person name="Kasson L.R."/>
            <person name="Berry K."/>
            <person name="Grigoriev I."/>
            <person name="Chang Y."/>
            <person name="Spatafora J."/>
            <person name="Kasson M.T."/>
        </authorList>
    </citation>
    <scope>NUCLEOTIDE SEQUENCE</scope>
    <source>
        <strain evidence="9">NRRL A-21654</strain>
    </source>
</reference>
<keyword evidence="2" id="KW-0808">Transferase</keyword>
<sequence length="455" mass="50547">MGDLKPENVLIGLDGHIVLTDFGLSKMFTVGDNDVTHTFCGTAEYLAPEIFLGEPYTYAVDYWSFGTLLYEMLAGITPFWADSHVEMYQRVLEDPLEFPPHFEPVTCEFLSGLLEREAYERLGWEGPDQIKSHCYFQDIDWAEVADRKLQPPYVPLLQSETDVTHFDEAFVTMSPRISQASSTQVLSEEGTFDQFDFDSRFDTPSKPDPIITPPKTLRKKSHPPRWGKQRFSSSSSLLSLATGDIVRHTDTLPTILSSGFSQQQQSSLHPYQLSPRSSYVRKRHSAALPLHLDTDYYASSEEREILRTSKRRQLTVEDSNRKSSGSSHAILEVAHSPAGSGQCSSSIYSKSSMTFSSAHAAESMTRAGSEMSDSGAGVQRKSDSPYQRPHCPVPGQARPTIHLPDFDPAAASAATTRNSVYSSISYDTESIQPQNCVPSILCPSESNTQPPPYCS</sequence>
<evidence type="ECO:0000313" key="9">
    <source>
        <dbReference type="EMBL" id="KAF7730574.1"/>
    </source>
</evidence>
<dbReference type="Gene3D" id="1.10.510.10">
    <property type="entry name" value="Transferase(Phosphotransferase) domain 1"/>
    <property type="match status" value="1"/>
</dbReference>
<dbReference type="Proteomes" id="UP000605846">
    <property type="component" value="Unassembled WGS sequence"/>
</dbReference>
<dbReference type="SMART" id="SM00220">
    <property type="entry name" value="S_TKc"/>
    <property type="match status" value="1"/>
</dbReference>
<evidence type="ECO:0000256" key="4">
    <source>
        <dbReference type="ARBA" id="ARBA00022777"/>
    </source>
</evidence>
<dbReference type="SMART" id="SM00133">
    <property type="entry name" value="S_TK_X"/>
    <property type="match status" value="1"/>
</dbReference>
<evidence type="ECO:0000256" key="6">
    <source>
        <dbReference type="SAM" id="MobiDB-lite"/>
    </source>
</evidence>
<evidence type="ECO:0000256" key="5">
    <source>
        <dbReference type="ARBA" id="ARBA00022840"/>
    </source>
</evidence>
<dbReference type="InterPro" id="IPR011009">
    <property type="entry name" value="Kinase-like_dom_sf"/>
</dbReference>
<feature type="domain" description="AGC-kinase C-terminal" evidence="8">
    <location>
        <begin position="137"/>
        <end position="207"/>
    </location>
</feature>
<keyword evidence="4" id="KW-0418">Kinase</keyword>
<dbReference type="Gene3D" id="3.30.200.20">
    <property type="entry name" value="Phosphorylase Kinase, domain 1"/>
    <property type="match status" value="1"/>
</dbReference>
<evidence type="ECO:0000313" key="10">
    <source>
        <dbReference type="Proteomes" id="UP000605846"/>
    </source>
</evidence>
<dbReference type="PROSITE" id="PS51285">
    <property type="entry name" value="AGC_KINASE_CTER"/>
    <property type="match status" value="1"/>
</dbReference>
<evidence type="ECO:0000259" key="8">
    <source>
        <dbReference type="PROSITE" id="PS51285"/>
    </source>
</evidence>
<comment type="caution">
    <text evidence="9">The sequence shown here is derived from an EMBL/GenBank/DDBJ whole genome shotgun (WGS) entry which is preliminary data.</text>
</comment>